<proteinExistence type="predicted"/>
<protein>
    <submittedName>
        <fullName evidence="2">Uncharacterized protein</fullName>
    </submittedName>
</protein>
<accession>A0A484FC72</accession>
<keyword evidence="3" id="KW-1185">Reference proteome</keyword>
<feature type="compositionally biased region" description="Polar residues" evidence="1">
    <location>
        <begin position="39"/>
        <end position="52"/>
    </location>
</feature>
<reference evidence="3" key="1">
    <citation type="journal article" date="2013" name="New Phytol.">
        <title>Comparative genomic and transcriptomic analyses reveal the hemibiotrophic stage shift of Colletotrichum fungi.</title>
        <authorList>
            <person name="Gan P."/>
            <person name="Ikeda K."/>
            <person name="Irieda H."/>
            <person name="Narusaka M."/>
            <person name="O'Connell R.J."/>
            <person name="Narusaka Y."/>
            <person name="Takano Y."/>
            <person name="Kubo Y."/>
            <person name="Shirasu K."/>
        </authorList>
    </citation>
    <scope>NUCLEOTIDE SEQUENCE [LARGE SCALE GENOMIC DNA]</scope>
    <source>
        <strain evidence="3">104-T / ATCC 96160 / CBS 514.97 / LARS 414 / MAFF 240422</strain>
    </source>
</reference>
<evidence type="ECO:0000313" key="2">
    <source>
        <dbReference type="EMBL" id="TDZ15125.1"/>
    </source>
</evidence>
<dbReference type="Proteomes" id="UP000014480">
    <property type="component" value="Unassembled WGS sequence"/>
</dbReference>
<sequence>MSPMARRYLSPAHIVTIVGISTTGDRPSSCDCGSDDLGQWTSENGSQANLSPASDRYPRPLRNKTSA</sequence>
<evidence type="ECO:0000313" key="3">
    <source>
        <dbReference type="Proteomes" id="UP000014480"/>
    </source>
</evidence>
<name>A0A484FC72_COLOR</name>
<comment type="caution">
    <text evidence="2">The sequence shown here is derived from an EMBL/GenBank/DDBJ whole genome shotgun (WGS) entry which is preliminary data.</text>
</comment>
<organism evidence="2 3">
    <name type="scientific">Colletotrichum orbiculare (strain 104-T / ATCC 96160 / CBS 514.97 / LARS 414 / MAFF 240422)</name>
    <name type="common">Cucumber anthracnose fungus</name>
    <name type="synonym">Colletotrichum lagenarium</name>
    <dbReference type="NCBI Taxonomy" id="1213857"/>
    <lineage>
        <taxon>Eukaryota</taxon>
        <taxon>Fungi</taxon>
        <taxon>Dikarya</taxon>
        <taxon>Ascomycota</taxon>
        <taxon>Pezizomycotina</taxon>
        <taxon>Sordariomycetes</taxon>
        <taxon>Hypocreomycetidae</taxon>
        <taxon>Glomerellales</taxon>
        <taxon>Glomerellaceae</taxon>
        <taxon>Colletotrichum</taxon>
        <taxon>Colletotrichum orbiculare species complex</taxon>
    </lineage>
</organism>
<evidence type="ECO:0000256" key="1">
    <source>
        <dbReference type="SAM" id="MobiDB-lite"/>
    </source>
</evidence>
<dbReference type="EMBL" id="AMCV02000043">
    <property type="protein sequence ID" value="TDZ15125.1"/>
    <property type="molecule type" value="Genomic_DNA"/>
</dbReference>
<feature type="region of interest" description="Disordered" evidence="1">
    <location>
        <begin position="23"/>
        <end position="67"/>
    </location>
</feature>
<dbReference type="AlphaFoldDB" id="A0A484FC72"/>
<gene>
    <name evidence="2" type="ORF">Cob_v011981</name>
</gene>
<reference evidence="3" key="2">
    <citation type="journal article" date="2019" name="Mol. Plant Microbe Interact.">
        <title>Genome sequence resources for four phytopathogenic fungi from the Colletotrichum orbiculare species complex.</title>
        <authorList>
            <person name="Gan P."/>
            <person name="Tsushima A."/>
            <person name="Narusaka M."/>
            <person name="Narusaka Y."/>
            <person name="Takano Y."/>
            <person name="Kubo Y."/>
            <person name="Shirasu K."/>
        </authorList>
    </citation>
    <scope>GENOME REANNOTATION</scope>
    <source>
        <strain evidence="3">104-T / ATCC 96160 / CBS 514.97 / LARS 414 / MAFF 240422</strain>
    </source>
</reference>